<dbReference type="PATRIC" id="fig|1702214.3.peg.1322"/>
<dbReference type="GO" id="GO:0009073">
    <property type="term" value="P:aromatic amino acid family biosynthetic process"/>
    <property type="evidence" value="ECO:0007669"/>
    <property type="project" value="UniProtKB-KW"/>
</dbReference>
<dbReference type="InterPro" id="IPR027417">
    <property type="entry name" value="P-loop_NTPase"/>
</dbReference>
<evidence type="ECO:0000256" key="3">
    <source>
        <dbReference type="ARBA" id="ARBA00022741"/>
    </source>
</evidence>
<proteinExistence type="inferred from homology"/>
<comment type="caution">
    <text evidence="8">The sequence shown here is derived from an EMBL/GenBank/DDBJ whole genome shotgun (WGS) entry which is preliminary data.</text>
</comment>
<dbReference type="InterPro" id="IPR031322">
    <property type="entry name" value="Shikimate/glucono_kinase"/>
</dbReference>
<dbReference type="GO" id="GO:0004765">
    <property type="term" value="F:shikimate kinase activity"/>
    <property type="evidence" value="ECO:0007669"/>
    <property type="project" value="UniProtKB-UniRule"/>
</dbReference>
<keyword evidence="9" id="KW-1185">Reference proteome</keyword>
<keyword evidence="7" id="KW-0460">Magnesium</keyword>
<dbReference type="Pfam" id="PF01202">
    <property type="entry name" value="SKI"/>
    <property type="match status" value="1"/>
</dbReference>
<keyword evidence="1 7" id="KW-0028">Amino-acid biosynthesis</keyword>
<feature type="binding site" evidence="7">
    <location>
        <begin position="21"/>
        <end position="26"/>
    </location>
    <ligand>
        <name>ATP</name>
        <dbReference type="ChEBI" id="CHEBI:30616"/>
    </ligand>
</feature>
<evidence type="ECO:0000313" key="8">
    <source>
        <dbReference type="EMBL" id="KQM08381.1"/>
    </source>
</evidence>
<dbReference type="GO" id="GO:0009423">
    <property type="term" value="P:chorismate biosynthetic process"/>
    <property type="evidence" value="ECO:0007669"/>
    <property type="project" value="UniProtKB-UniRule"/>
</dbReference>
<reference evidence="8" key="1">
    <citation type="submission" date="2015-08" db="EMBL/GenBank/DDBJ databases">
        <title>Candidatus Bacteriodes Periocalifornicus.</title>
        <authorList>
            <person name="McLean J.S."/>
            <person name="Kelley S."/>
        </authorList>
    </citation>
    <scope>NUCLEOTIDE SEQUENCE [LARGE SCALE GENOMIC DNA]</scope>
    <source>
        <strain evidence="8">12B</strain>
    </source>
</reference>
<evidence type="ECO:0000256" key="7">
    <source>
        <dbReference type="HAMAP-Rule" id="MF_00109"/>
    </source>
</evidence>
<keyword evidence="5 7" id="KW-0067">ATP-binding</keyword>
<comment type="subunit">
    <text evidence="7">Monomer.</text>
</comment>
<evidence type="ECO:0000256" key="4">
    <source>
        <dbReference type="ARBA" id="ARBA00022777"/>
    </source>
</evidence>
<feature type="binding site" evidence="7">
    <location>
        <position position="25"/>
    </location>
    <ligand>
        <name>Mg(2+)</name>
        <dbReference type="ChEBI" id="CHEBI:18420"/>
    </ligand>
</feature>
<keyword evidence="2 7" id="KW-0808">Transferase</keyword>
<dbReference type="GO" id="GO:0005524">
    <property type="term" value="F:ATP binding"/>
    <property type="evidence" value="ECO:0007669"/>
    <property type="project" value="UniProtKB-UniRule"/>
</dbReference>
<comment type="catalytic activity">
    <reaction evidence="7">
        <text>shikimate + ATP = 3-phosphoshikimate + ADP + H(+)</text>
        <dbReference type="Rhea" id="RHEA:13121"/>
        <dbReference type="ChEBI" id="CHEBI:15378"/>
        <dbReference type="ChEBI" id="CHEBI:30616"/>
        <dbReference type="ChEBI" id="CHEBI:36208"/>
        <dbReference type="ChEBI" id="CHEBI:145989"/>
        <dbReference type="ChEBI" id="CHEBI:456216"/>
        <dbReference type="EC" id="2.7.1.71"/>
    </reaction>
</comment>
<dbReference type="InterPro" id="IPR000623">
    <property type="entry name" value="Shikimate_kinase/TSH1"/>
</dbReference>
<dbReference type="HAMAP" id="MF_00109">
    <property type="entry name" value="Shikimate_kinase"/>
    <property type="match status" value="1"/>
</dbReference>
<name>A0A0Q4B647_9BACT</name>
<evidence type="ECO:0000256" key="1">
    <source>
        <dbReference type="ARBA" id="ARBA00022605"/>
    </source>
</evidence>
<dbReference type="PRINTS" id="PR01100">
    <property type="entry name" value="SHIKIMTKNASE"/>
</dbReference>
<dbReference type="GO" id="GO:0008652">
    <property type="term" value="P:amino acid biosynthetic process"/>
    <property type="evidence" value="ECO:0007669"/>
    <property type="project" value="UniProtKB-KW"/>
</dbReference>
<dbReference type="EC" id="2.7.1.71" evidence="7"/>
<feature type="binding site" evidence="7">
    <location>
        <position position="67"/>
    </location>
    <ligand>
        <name>substrate</name>
    </ligand>
</feature>
<sequence>MNGILSEKGIAFPVFLIGFMGSGKSTLGSWLAARLNVDFVDLDRLVEACEGMPIPLIFAQRGEEAFRVAERRALLDFCQQGRRVVVSTGGGAPCYRDNLLHMQRAGTTVYLQLAAEELATRLRGVQAERPLLAGVLPEALAGHVGTMLAAREPYYSQADLVVEAGVGGIPDIGEQVLRLLLG</sequence>
<feature type="binding site" evidence="7">
    <location>
        <position position="90"/>
    </location>
    <ligand>
        <name>substrate</name>
    </ligand>
</feature>
<dbReference type="PANTHER" id="PTHR21087:SF16">
    <property type="entry name" value="SHIKIMATE KINASE 1, CHLOROPLASTIC"/>
    <property type="match status" value="1"/>
</dbReference>
<dbReference type="Gene3D" id="3.40.50.300">
    <property type="entry name" value="P-loop containing nucleotide triphosphate hydrolases"/>
    <property type="match status" value="1"/>
</dbReference>
<dbReference type="GO" id="GO:0000287">
    <property type="term" value="F:magnesium ion binding"/>
    <property type="evidence" value="ECO:0007669"/>
    <property type="project" value="UniProtKB-UniRule"/>
</dbReference>
<gene>
    <name evidence="7" type="primary">aroK</name>
    <name evidence="8" type="ORF">AL399_07665</name>
</gene>
<dbReference type="UniPathway" id="UPA00053">
    <property type="reaction ID" value="UER00088"/>
</dbReference>
<comment type="cofactor">
    <cofactor evidence="7">
        <name>Mg(2+)</name>
        <dbReference type="ChEBI" id="CHEBI:18420"/>
    </cofactor>
    <text evidence="7">Binds 1 Mg(2+) ion per subunit.</text>
</comment>
<organism evidence="8 9">
    <name type="scientific">Candidatus [Bacteroides] periocalifornicus</name>
    <dbReference type="NCBI Taxonomy" id="1702214"/>
    <lineage>
        <taxon>Bacteria</taxon>
        <taxon>Pseudomonadati</taxon>
        <taxon>Bacteroidota</taxon>
    </lineage>
</organism>
<comment type="similarity">
    <text evidence="7">Belongs to the shikimate kinase family.</text>
</comment>
<evidence type="ECO:0000256" key="5">
    <source>
        <dbReference type="ARBA" id="ARBA00022840"/>
    </source>
</evidence>
<dbReference type="EMBL" id="LIIK01000042">
    <property type="protein sequence ID" value="KQM08381.1"/>
    <property type="molecule type" value="Genomic_DNA"/>
</dbReference>
<dbReference type="CDD" id="cd00464">
    <property type="entry name" value="SK"/>
    <property type="match status" value="1"/>
</dbReference>
<feature type="binding site" evidence="7">
    <location>
        <position position="43"/>
    </location>
    <ligand>
        <name>substrate</name>
    </ligand>
</feature>
<feature type="binding site" evidence="7">
    <location>
        <position position="129"/>
    </location>
    <ligand>
        <name>ATP</name>
        <dbReference type="ChEBI" id="CHEBI:30616"/>
    </ligand>
</feature>
<feature type="binding site" evidence="7">
    <location>
        <position position="151"/>
    </location>
    <ligand>
        <name>substrate</name>
    </ligand>
</feature>
<dbReference type="Proteomes" id="UP000054172">
    <property type="component" value="Unassembled WGS sequence"/>
</dbReference>
<keyword evidence="3 7" id="KW-0547">Nucleotide-binding</keyword>
<dbReference type="PANTHER" id="PTHR21087">
    <property type="entry name" value="SHIKIMATE KINASE"/>
    <property type="match status" value="1"/>
</dbReference>
<keyword evidence="7" id="KW-0479">Metal-binding</keyword>
<evidence type="ECO:0000256" key="2">
    <source>
        <dbReference type="ARBA" id="ARBA00022679"/>
    </source>
</evidence>
<keyword evidence="6 7" id="KW-0057">Aromatic amino acid biosynthesis</keyword>
<comment type="subcellular location">
    <subcellularLocation>
        <location evidence="7">Cytoplasm</location>
    </subcellularLocation>
</comment>
<comment type="pathway">
    <text evidence="7">Metabolic intermediate biosynthesis; chorismate biosynthesis; chorismate from D-erythrose 4-phosphate and phosphoenolpyruvate: step 5/7.</text>
</comment>
<dbReference type="AlphaFoldDB" id="A0A0Q4B647"/>
<comment type="function">
    <text evidence="7">Catalyzes the specific phosphorylation of the 3-hydroxyl group of shikimic acid using ATP as a cosubstrate.</text>
</comment>
<accession>A0A0Q4B647</accession>
<protein>
    <recommendedName>
        <fullName evidence="7">Shikimate kinase</fullName>
        <shortName evidence="7">SK</shortName>
        <ecNumber evidence="7">2.7.1.71</ecNumber>
    </recommendedName>
</protein>
<keyword evidence="4 7" id="KW-0418">Kinase</keyword>
<keyword evidence="7" id="KW-0963">Cytoplasm</keyword>
<dbReference type="GO" id="GO:0005829">
    <property type="term" value="C:cytosol"/>
    <property type="evidence" value="ECO:0007669"/>
    <property type="project" value="TreeGrafter"/>
</dbReference>
<comment type="caution">
    <text evidence="7">Lacks conserved residue(s) required for the propagation of feature annotation.</text>
</comment>
<dbReference type="STRING" id="1702214.AL399_07665"/>
<evidence type="ECO:0000313" key="9">
    <source>
        <dbReference type="Proteomes" id="UP000054172"/>
    </source>
</evidence>
<evidence type="ECO:0000256" key="6">
    <source>
        <dbReference type="ARBA" id="ARBA00023141"/>
    </source>
</evidence>
<dbReference type="SUPFAM" id="SSF52540">
    <property type="entry name" value="P-loop containing nucleoside triphosphate hydrolases"/>
    <property type="match status" value="1"/>
</dbReference>